<name>A0A9D4ESX2_DREPO</name>
<keyword evidence="3" id="KW-1185">Reference proteome</keyword>
<evidence type="ECO:0000313" key="3">
    <source>
        <dbReference type="Proteomes" id="UP000828390"/>
    </source>
</evidence>
<dbReference type="Proteomes" id="UP000828390">
    <property type="component" value="Unassembled WGS sequence"/>
</dbReference>
<dbReference type="OrthoDB" id="6115879at2759"/>
<reference evidence="2" key="2">
    <citation type="submission" date="2020-11" db="EMBL/GenBank/DDBJ databases">
        <authorList>
            <person name="McCartney M.A."/>
            <person name="Auch B."/>
            <person name="Kono T."/>
            <person name="Mallez S."/>
            <person name="Becker A."/>
            <person name="Gohl D.M."/>
            <person name="Silverstein K.A.T."/>
            <person name="Koren S."/>
            <person name="Bechman K.B."/>
            <person name="Herman A."/>
            <person name="Abrahante J.E."/>
            <person name="Garbe J."/>
        </authorList>
    </citation>
    <scope>NUCLEOTIDE SEQUENCE</scope>
    <source>
        <strain evidence="2">Duluth1</strain>
        <tissue evidence="2">Whole animal</tissue>
    </source>
</reference>
<sequence length="179" mass="21477">MDRRNYFEKDRPSHFHRDRWYPPQERFQMPRYDEPPPFQRRPAPPRGRDEYNGKKHEPKSRWFKDAESVDKNVWVLLEDFQCPSKECPSKKPFKWRCLKDDEPVFLSQLGVIKCQSELHRGDLSRWGWNCGSEYHKGEFFHADVEGFTFALSQAVQLMARMGSEWVQELIGAIGKQYHR</sequence>
<dbReference type="AlphaFoldDB" id="A0A9D4ESX2"/>
<gene>
    <name evidence="2" type="ORF">DPMN_161373</name>
</gene>
<accession>A0A9D4ESX2</accession>
<feature type="compositionally biased region" description="Basic and acidic residues" evidence="1">
    <location>
        <begin position="1"/>
        <end position="20"/>
    </location>
</feature>
<feature type="compositionally biased region" description="Basic and acidic residues" evidence="1">
    <location>
        <begin position="46"/>
        <end position="58"/>
    </location>
</feature>
<comment type="caution">
    <text evidence="2">The sequence shown here is derived from an EMBL/GenBank/DDBJ whole genome shotgun (WGS) entry which is preliminary data.</text>
</comment>
<protein>
    <submittedName>
        <fullName evidence="2">Uncharacterized protein</fullName>
    </submittedName>
</protein>
<evidence type="ECO:0000256" key="1">
    <source>
        <dbReference type="SAM" id="MobiDB-lite"/>
    </source>
</evidence>
<dbReference type="EMBL" id="JAIWYP010000008">
    <property type="protein sequence ID" value="KAH3783435.1"/>
    <property type="molecule type" value="Genomic_DNA"/>
</dbReference>
<reference evidence="2" key="1">
    <citation type="journal article" date="2019" name="bioRxiv">
        <title>The Genome of the Zebra Mussel, Dreissena polymorpha: A Resource for Invasive Species Research.</title>
        <authorList>
            <person name="McCartney M.A."/>
            <person name="Auch B."/>
            <person name="Kono T."/>
            <person name="Mallez S."/>
            <person name="Zhang Y."/>
            <person name="Obille A."/>
            <person name="Becker A."/>
            <person name="Abrahante J.E."/>
            <person name="Garbe J."/>
            <person name="Badalamenti J.P."/>
            <person name="Herman A."/>
            <person name="Mangelson H."/>
            <person name="Liachko I."/>
            <person name="Sullivan S."/>
            <person name="Sone E.D."/>
            <person name="Koren S."/>
            <person name="Silverstein K.A.T."/>
            <person name="Beckman K.B."/>
            <person name="Gohl D.M."/>
        </authorList>
    </citation>
    <scope>NUCLEOTIDE SEQUENCE</scope>
    <source>
        <strain evidence="2">Duluth1</strain>
        <tissue evidence="2">Whole animal</tissue>
    </source>
</reference>
<evidence type="ECO:0000313" key="2">
    <source>
        <dbReference type="EMBL" id="KAH3783435.1"/>
    </source>
</evidence>
<proteinExistence type="predicted"/>
<feature type="compositionally biased region" description="Pro residues" evidence="1">
    <location>
        <begin position="35"/>
        <end position="45"/>
    </location>
</feature>
<feature type="region of interest" description="Disordered" evidence="1">
    <location>
        <begin position="1"/>
        <end position="58"/>
    </location>
</feature>
<organism evidence="2 3">
    <name type="scientific">Dreissena polymorpha</name>
    <name type="common">Zebra mussel</name>
    <name type="synonym">Mytilus polymorpha</name>
    <dbReference type="NCBI Taxonomy" id="45954"/>
    <lineage>
        <taxon>Eukaryota</taxon>
        <taxon>Metazoa</taxon>
        <taxon>Spiralia</taxon>
        <taxon>Lophotrochozoa</taxon>
        <taxon>Mollusca</taxon>
        <taxon>Bivalvia</taxon>
        <taxon>Autobranchia</taxon>
        <taxon>Heteroconchia</taxon>
        <taxon>Euheterodonta</taxon>
        <taxon>Imparidentia</taxon>
        <taxon>Neoheterodontei</taxon>
        <taxon>Myida</taxon>
        <taxon>Dreissenoidea</taxon>
        <taxon>Dreissenidae</taxon>
        <taxon>Dreissena</taxon>
    </lineage>
</organism>